<evidence type="ECO:0000313" key="2">
    <source>
        <dbReference type="Proteomes" id="UP000607645"/>
    </source>
</evidence>
<accession>A0A8J6JL31</accession>
<reference evidence="1" key="1">
    <citation type="submission" date="2020-08" db="EMBL/GenBank/DDBJ databases">
        <title>Genome public.</title>
        <authorList>
            <person name="Liu C."/>
            <person name="Sun Q."/>
        </authorList>
    </citation>
    <scope>NUCLEOTIDE SEQUENCE</scope>
    <source>
        <strain evidence="1">NSJ-52</strain>
    </source>
</reference>
<dbReference type="AlphaFoldDB" id="A0A8J6JL31"/>
<sequence>MNVTINIYGDVHIHCDCCDERGVYADDLEESPEVPYEDAPDTEDDSEEIELSIAKAEAMVKAVAELLFPFLPAEIDEGGGAHEGI</sequence>
<keyword evidence="2" id="KW-1185">Reference proteome</keyword>
<name>A0A8J6JL31_9FIRM</name>
<gene>
    <name evidence="1" type="ORF">H8S62_03985</name>
</gene>
<comment type="caution">
    <text evidence="1">The sequence shown here is derived from an EMBL/GenBank/DDBJ whole genome shotgun (WGS) entry which is preliminary data.</text>
</comment>
<dbReference type="RefSeq" id="WP_186918539.1">
    <property type="nucleotide sequence ID" value="NZ_JACOPQ010000002.1"/>
</dbReference>
<protein>
    <submittedName>
        <fullName evidence="1">Uncharacterized protein</fullName>
    </submittedName>
</protein>
<proteinExistence type="predicted"/>
<evidence type="ECO:0000313" key="1">
    <source>
        <dbReference type="EMBL" id="MBC5736170.1"/>
    </source>
</evidence>
<organism evidence="1 2">
    <name type="scientific">Lawsonibacter faecis</name>
    <dbReference type="NCBI Taxonomy" id="2763052"/>
    <lineage>
        <taxon>Bacteria</taxon>
        <taxon>Bacillati</taxon>
        <taxon>Bacillota</taxon>
        <taxon>Clostridia</taxon>
        <taxon>Eubacteriales</taxon>
        <taxon>Oscillospiraceae</taxon>
        <taxon>Lawsonibacter</taxon>
    </lineage>
</organism>
<dbReference type="Proteomes" id="UP000607645">
    <property type="component" value="Unassembled WGS sequence"/>
</dbReference>
<dbReference type="EMBL" id="JACOPQ010000002">
    <property type="protein sequence ID" value="MBC5736170.1"/>
    <property type="molecule type" value="Genomic_DNA"/>
</dbReference>